<feature type="compositionally biased region" description="Low complexity" evidence="11">
    <location>
        <begin position="453"/>
        <end position="465"/>
    </location>
</feature>
<accession>A0A1F5YSX2</accession>
<comment type="caution">
    <text evidence="13">The sequence shown here is derived from an EMBL/GenBank/DDBJ whole genome shotgun (WGS) entry which is preliminary data.</text>
</comment>
<dbReference type="GO" id="GO:0008955">
    <property type="term" value="F:peptidoglycan glycosyltransferase activity"/>
    <property type="evidence" value="ECO:0007669"/>
    <property type="project" value="UniProtKB-EC"/>
</dbReference>
<evidence type="ECO:0000256" key="11">
    <source>
        <dbReference type="SAM" id="MobiDB-lite"/>
    </source>
</evidence>
<dbReference type="SUPFAM" id="SSF56601">
    <property type="entry name" value="beta-lactamase/transpeptidase-like"/>
    <property type="match status" value="1"/>
</dbReference>
<evidence type="ECO:0000259" key="12">
    <source>
        <dbReference type="Pfam" id="PF00905"/>
    </source>
</evidence>
<keyword evidence="6" id="KW-0573">Peptidoglycan synthesis</keyword>
<comment type="subcellular location">
    <subcellularLocation>
        <location evidence="1">Membrane</location>
    </subcellularLocation>
</comment>
<keyword evidence="3" id="KW-0328">Glycosyltransferase</keyword>
<dbReference type="EMBL" id="MFJA01000037">
    <property type="protein sequence ID" value="OGG03196.1"/>
    <property type="molecule type" value="Genomic_DNA"/>
</dbReference>
<keyword evidence="5" id="KW-0133">Cell shape</keyword>
<evidence type="ECO:0000256" key="9">
    <source>
        <dbReference type="ARBA" id="ARBA00044770"/>
    </source>
</evidence>
<evidence type="ECO:0000313" key="13">
    <source>
        <dbReference type="EMBL" id="OGG03196.1"/>
    </source>
</evidence>
<gene>
    <name evidence="13" type="ORF">A2W14_07230</name>
</gene>
<protein>
    <recommendedName>
        <fullName evidence="9">peptidoglycan glycosyltransferase</fullName>
        <ecNumber evidence="9">2.4.99.28</ecNumber>
    </recommendedName>
</protein>
<dbReference type="GO" id="GO:0009252">
    <property type="term" value="P:peptidoglycan biosynthetic process"/>
    <property type="evidence" value="ECO:0007669"/>
    <property type="project" value="UniProtKB-KW"/>
</dbReference>
<evidence type="ECO:0000256" key="4">
    <source>
        <dbReference type="ARBA" id="ARBA00022679"/>
    </source>
</evidence>
<dbReference type="Proteomes" id="UP000176665">
    <property type="component" value="Unassembled WGS sequence"/>
</dbReference>
<dbReference type="InterPro" id="IPR001460">
    <property type="entry name" value="PCN-bd_Tpept"/>
</dbReference>
<evidence type="ECO:0000256" key="5">
    <source>
        <dbReference type="ARBA" id="ARBA00022960"/>
    </source>
</evidence>
<feature type="compositionally biased region" description="Basic and acidic residues" evidence="11">
    <location>
        <begin position="429"/>
        <end position="452"/>
    </location>
</feature>
<proteinExistence type="predicted"/>
<sequence length="473" mass="52122">MVENGGLQVTTTLDYKLESKAEDIVKEEVGLARNLRVGNGASVVIDPNNGQILAMVGSKDFFASDTTDYNGKKVEFEGMFNVITQGKRQPGSAIKPVMYATALQRGYTAASLIMDTKTVFPNQGGKDYVPVNYDGKYHGPVQVRFALGSSLNVPAVKMLAQIGIKNMLTTAYNMGITTLVPTDENTSRFGLSITLGGGDVIPLEFANSYSAFANGGYKVDPISILKVTDRNGRVLYENRDQSNKKKVLDSGIAFIISHILLDNNARLITFGPNSYLNIQGRQIAVKTGTTDDKRDNWTIGWTPNILVASWVGNNDNSEMGQIASGVTGAAPIWRRIILEAMKERPALDFQKPDNVLAGTVDSFVGGIPVEGKPTRSEYFIKGTEPQSISPIYINYDNKYFYKFTEKDPVSTDGTNRWQQGIDEWINQNYKDDPLYHPPDIKKEENKDKKNEESTPTPTTELTPTETPTPTPED</sequence>
<dbReference type="GO" id="GO:0008360">
    <property type="term" value="P:regulation of cell shape"/>
    <property type="evidence" value="ECO:0007669"/>
    <property type="project" value="UniProtKB-KW"/>
</dbReference>
<dbReference type="EC" id="2.4.99.28" evidence="9"/>
<evidence type="ECO:0000256" key="6">
    <source>
        <dbReference type="ARBA" id="ARBA00022984"/>
    </source>
</evidence>
<dbReference type="Gene3D" id="3.40.710.10">
    <property type="entry name" value="DD-peptidase/beta-lactamase superfamily"/>
    <property type="match status" value="1"/>
</dbReference>
<dbReference type="PANTHER" id="PTHR32282">
    <property type="entry name" value="BINDING PROTEIN TRANSPEPTIDASE, PUTATIVE-RELATED"/>
    <property type="match status" value="1"/>
</dbReference>
<evidence type="ECO:0000256" key="3">
    <source>
        <dbReference type="ARBA" id="ARBA00022676"/>
    </source>
</evidence>
<evidence type="ECO:0000256" key="10">
    <source>
        <dbReference type="ARBA" id="ARBA00049902"/>
    </source>
</evidence>
<feature type="domain" description="Penicillin-binding protein transpeptidase" evidence="12">
    <location>
        <begin position="40"/>
        <end position="315"/>
    </location>
</feature>
<evidence type="ECO:0000256" key="1">
    <source>
        <dbReference type="ARBA" id="ARBA00004370"/>
    </source>
</evidence>
<dbReference type="STRING" id="1798371.A2W14_07230"/>
<dbReference type="AlphaFoldDB" id="A0A1F5YSX2"/>
<evidence type="ECO:0000256" key="8">
    <source>
        <dbReference type="ARBA" id="ARBA00023316"/>
    </source>
</evidence>
<keyword evidence="8" id="KW-0961">Cell wall biogenesis/degradation</keyword>
<dbReference type="GO" id="GO:0016020">
    <property type="term" value="C:membrane"/>
    <property type="evidence" value="ECO:0007669"/>
    <property type="project" value="UniProtKB-SubCell"/>
</dbReference>
<evidence type="ECO:0000256" key="7">
    <source>
        <dbReference type="ARBA" id="ARBA00023136"/>
    </source>
</evidence>
<dbReference type="GO" id="GO:0071555">
    <property type="term" value="P:cell wall organization"/>
    <property type="evidence" value="ECO:0007669"/>
    <property type="project" value="UniProtKB-KW"/>
</dbReference>
<keyword evidence="4" id="KW-0808">Transferase</keyword>
<evidence type="ECO:0000256" key="2">
    <source>
        <dbReference type="ARBA" id="ARBA00022475"/>
    </source>
</evidence>
<keyword evidence="2" id="KW-1003">Cell membrane</keyword>
<reference evidence="13 14" key="1">
    <citation type="journal article" date="2016" name="Nat. Commun.">
        <title>Thousands of microbial genomes shed light on interconnected biogeochemical processes in an aquifer system.</title>
        <authorList>
            <person name="Anantharaman K."/>
            <person name="Brown C.T."/>
            <person name="Hug L.A."/>
            <person name="Sharon I."/>
            <person name="Castelle C.J."/>
            <person name="Probst A.J."/>
            <person name="Thomas B.C."/>
            <person name="Singh A."/>
            <person name="Wilkins M.J."/>
            <person name="Karaoz U."/>
            <person name="Brodie E.L."/>
            <person name="Williams K.H."/>
            <person name="Hubbard S.S."/>
            <person name="Banfield J.F."/>
        </authorList>
    </citation>
    <scope>NUCLEOTIDE SEQUENCE [LARGE SCALE GENOMIC DNA]</scope>
</reference>
<dbReference type="InterPro" id="IPR050396">
    <property type="entry name" value="Glycosyltr_51/Transpeptidase"/>
</dbReference>
<dbReference type="GO" id="GO:0030288">
    <property type="term" value="C:outer membrane-bounded periplasmic space"/>
    <property type="evidence" value="ECO:0007669"/>
    <property type="project" value="TreeGrafter"/>
</dbReference>
<name>A0A1F5YSX2_9BACT</name>
<organism evidence="13 14">
    <name type="scientific">Candidatus Gottesmanbacteria bacterium RBG_16_37_8</name>
    <dbReference type="NCBI Taxonomy" id="1798371"/>
    <lineage>
        <taxon>Bacteria</taxon>
        <taxon>Candidatus Gottesmaniibacteriota</taxon>
    </lineage>
</organism>
<keyword evidence="7" id="KW-0472">Membrane</keyword>
<evidence type="ECO:0000313" key="14">
    <source>
        <dbReference type="Proteomes" id="UP000176665"/>
    </source>
</evidence>
<dbReference type="GO" id="GO:0008658">
    <property type="term" value="F:penicillin binding"/>
    <property type="evidence" value="ECO:0007669"/>
    <property type="project" value="InterPro"/>
</dbReference>
<dbReference type="Pfam" id="PF00905">
    <property type="entry name" value="Transpeptidase"/>
    <property type="match status" value="1"/>
</dbReference>
<dbReference type="PANTHER" id="PTHR32282:SF11">
    <property type="entry name" value="PENICILLIN-BINDING PROTEIN 1B"/>
    <property type="match status" value="1"/>
</dbReference>
<dbReference type="InterPro" id="IPR012338">
    <property type="entry name" value="Beta-lactam/transpept-like"/>
</dbReference>
<comment type="catalytic activity">
    <reaction evidence="10">
        <text>[GlcNAc-(1-&gt;4)-Mur2Ac(oyl-L-Ala-gamma-D-Glu-L-Lys-D-Ala-D-Ala)](n)-di-trans,octa-cis-undecaprenyl diphosphate + beta-D-GlcNAc-(1-&gt;4)-Mur2Ac(oyl-L-Ala-gamma-D-Glu-L-Lys-D-Ala-D-Ala)-di-trans,octa-cis-undecaprenyl diphosphate = [GlcNAc-(1-&gt;4)-Mur2Ac(oyl-L-Ala-gamma-D-Glu-L-Lys-D-Ala-D-Ala)](n+1)-di-trans,octa-cis-undecaprenyl diphosphate + di-trans,octa-cis-undecaprenyl diphosphate + H(+)</text>
        <dbReference type="Rhea" id="RHEA:23708"/>
        <dbReference type="Rhea" id="RHEA-COMP:9602"/>
        <dbReference type="Rhea" id="RHEA-COMP:9603"/>
        <dbReference type="ChEBI" id="CHEBI:15378"/>
        <dbReference type="ChEBI" id="CHEBI:58405"/>
        <dbReference type="ChEBI" id="CHEBI:60033"/>
        <dbReference type="ChEBI" id="CHEBI:78435"/>
        <dbReference type="EC" id="2.4.99.28"/>
    </reaction>
</comment>
<feature type="region of interest" description="Disordered" evidence="11">
    <location>
        <begin position="428"/>
        <end position="473"/>
    </location>
</feature>